<organism evidence="2 3">
    <name type="scientific">Thermoflexibacter ruber</name>
    <dbReference type="NCBI Taxonomy" id="1003"/>
    <lineage>
        <taxon>Bacteria</taxon>
        <taxon>Pseudomonadati</taxon>
        <taxon>Bacteroidota</taxon>
        <taxon>Cytophagia</taxon>
        <taxon>Cytophagales</taxon>
        <taxon>Thermoflexibacteraceae</taxon>
        <taxon>Thermoflexibacter</taxon>
    </lineage>
</organism>
<dbReference type="InterPro" id="IPR036761">
    <property type="entry name" value="TTHA0802/YceI-like_sf"/>
</dbReference>
<evidence type="ECO:0000259" key="1">
    <source>
        <dbReference type="SMART" id="SM00867"/>
    </source>
</evidence>
<gene>
    <name evidence="2" type="ORF">SAMN04488541_104038</name>
</gene>
<evidence type="ECO:0000313" key="2">
    <source>
        <dbReference type="EMBL" id="SFF48462.1"/>
    </source>
</evidence>
<evidence type="ECO:0000313" key="3">
    <source>
        <dbReference type="Proteomes" id="UP000199513"/>
    </source>
</evidence>
<sequence length="202" mass="22716">MKKFFASIIGFVVIFSVVAFTTFKTETYKASVQESKIGWFAKKVTGQHNGYVTLKEGALKVENGKIVGGEFTMDMTSISCEDLKDEGMNTKLVNHLKSDDFFSVEKNPTSKFVIKKVKYTGKKGNDDTYNLTGDLTIKGITNSITFDAKTTSSENKITAAAKFTFDRLLWKIEYRSGKIFESIGDKMIYDDVEMTLNMVFTK</sequence>
<keyword evidence="3" id="KW-1185">Reference proteome</keyword>
<dbReference type="OrthoDB" id="951410at2"/>
<dbReference type="SUPFAM" id="SSF101874">
    <property type="entry name" value="YceI-like"/>
    <property type="match status" value="1"/>
</dbReference>
<reference evidence="2 3" key="1">
    <citation type="submission" date="2016-10" db="EMBL/GenBank/DDBJ databases">
        <authorList>
            <person name="de Groot N.N."/>
        </authorList>
    </citation>
    <scope>NUCLEOTIDE SEQUENCE [LARGE SCALE GENOMIC DNA]</scope>
    <source>
        <strain>GEY</strain>
        <strain evidence="3">DSM 9560</strain>
    </source>
</reference>
<dbReference type="InterPro" id="IPR007372">
    <property type="entry name" value="Lipid/polyisoprenoid-bd_YceI"/>
</dbReference>
<dbReference type="PANTHER" id="PTHR34406">
    <property type="entry name" value="PROTEIN YCEI"/>
    <property type="match status" value="1"/>
</dbReference>
<dbReference type="Gene3D" id="2.40.128.110">
    <property type="entry name" value="Lipid/polyisoprenoid-binding, YceI-like"/>
    <property type="match status" value="1"/>
</dbReference>
<dbReference type="Proteomes" id="UP000199513">
    <property type="component" value="Unassembled WGS sequence"/>
</dbReference>
<dbReference type="Pfam" id="PF04264">
    <property type="entry name" value="YceI"/>
    <property type="match status" value="1"/>
</dbReference>
<dbReference type="AlphaFoldDB" id="A0A1I2J155"/>
<accession>A0A1I2J155</accession>
<name>A0A1I2J155_9BACT</name>
<dbReference type="SMART" id="SM00867">
    <property type="entry name" value="YceI"/>
    <property type="match status" value="1"/>
</dbReference>
<protein>
    <submittedName>
        <fullName evidence="2">YceI-like domain-containing protein</fullName>
    </submittedName>
</protein>
<proteinExistence type="predicted"/>
<dbReference type="EMBL" id="FONY01000040">
    <property type="protein sequence ID" value="SFF48462.1"/>
    <property type="molecule type" value="Genomic_DNA"/>
</dbReference>
<dbReference type="PANTHER" id="PTHR34406:SF1">
    <property type="entry name" value="PROTEIN YCEI"/>
    <property type="match status" value="1"/>
</dbReference>
<feature type="domain" description="Lipid/polyisoprenoid-binding YceI-like" evidence="1">
    <location>
        <begin position="27"/>
        <end position="201"/>
    </location>
</feature>
<dbReference type="RefSeq" id="WP_091548911.1">
    <property type="nucleotide sequence ID" value="NZ_FONY01000040.1"/>
</dbReference>